<gene>
    <name evidence="3" type="ORF">BRAA09T38219Z</name>
    <name evidence="2" type="ORF">BRAPAZ1V2_A09P28700.2</name>
</gene>
<dbReference type="EMBL" id="LS974625">
    <property type="protein sequence ID" value="CAG7862403.1"/>
    <property type="molecule type" value="Genomic_DNA"/>
</dbReference>
<dbReference type="EMBL" id="LR031568">
    <property type="protein sequence ID" value="VDC60608.1"/>
    <property type="molecule type" value="Genomic_DNA"/>
</dbReference>
<accession>A0A3P5YKR4</accession>
<protein>
    <submittedName>
        <fullName evidence="2">Uncharacterized protein</fullName>
    </submittedName>
</protein>
<keyword evidence="1" id="KW-0732">Signal</keyword>
<feature type="signal peptide" evidence="1">
    <location>
        <begin position="1"/>
        <end position="17"/>
    </location>
</feature>
<dbReference type="Gramene" id="A09p28700.2_BraZ1">
    <property type="protein sequence ID" value="A09p28700.2_BraZ1.CDS"/>
    <property type="gene ID" value="A09g28700.2_BraZ1"/>
</dbReference>
<evidence type="ECO:0000313" key="3">
    <source>
        <dbReference type="EMBL" id="VDC60608.1"/>
    </source>
</evidence>
<feature type="chain" id="PRO_5039801463" evidence="1">
    <location>
        <begin position="18"/>
        <end position="71"/>
    </location>
</feature>
<sequence>MAPAVLGALFSVGVAFADSDELIRRAKDDWVEQQQVTLPPIQECFEALKHGAKLFAVSQNRIWLLFQRSHC</sequence>
<organism evidence="3">
    <name type="scientific">Brassica campestris</name>
    <name type="common">Field mustard</name>
    <dbReference type="NCBI Taxonomy" id="3711"/>
    <lineage>
        <taxon>Eukaryota</taxon>
        <taxon>Viridiplantae</taxon>
        <taxon>Streptophyta</taxon>
        <taxon>Embryophyta</taxon>
        <taxon>Tracheophyta</taxon>
        <taxon>Spermatophyta</taxon>
        <taxon>Magnoliopsida</taxon>
        <taxon>eudicotyledons</taxon>
        <taxon>Gunneridae</taxon>
        <taxon>Pentapetalae</taxon>
        <taxon>rosids</taxon>
        <taxon>malvids</taxon>
        <taxon>Brassicales</taxon>
        <taxon>Brassicaceae</taxon>
        <taxon>Brassiceae</taxon>
        <taxon>Brassica</taxon>
    </lineage>
</organism>
<reference evidence="3" key="1">
    <citation type="submission" date="2018-11" db="EMBL/GenBank/DDBJ databases">
        <authorList>
            <consortium name="Genoscope - CEA"/>
            <person name="William W."/>
        </authorList>
    </citation>
    <scope>NUCLEOTIDE SEQUENCE</scope>
</reference>
<dbReference type="Proteomes" id="UP000694005">
    <property type="component" value="Chromosome A09"/>
</dbReference>
<name>A0A3P5YKR4_BRACM</name>
<evidence type="ECO:0000313" key="2">
    <source>
        <dbReference type="EMBL" id="CAG7862403.1"/>
    </source>
</evidence>
<dbReference type="AlphaFoldDB" id="A0A3P5YKR4"/>
<proteinExistence type="predicted"/>
<evidence type="ECO:0000256" key="1">
    <source>
        <dbReference type="SAM" id="SignalP"/>
    </source>
</evidence>